<evidence type="ECO:0000313" key="2">
    <source>
        <dbReference type="Proteomes" id="UP000052230"/>
    </source>
</evidence>
<comment type="caution">
    <text evidence="1">The sequence shown here is derived from an EMBL/GenBank/DDBJ whole genome shotgun (WGS) entry which is preliminary data.</text>
</comment>
<gene>
    <name evidence="1" type="ORF">XAC3562_760125</name>
</gene>
<dbReference type="AlphaFoldDB" id="A0A0U5FJZ3"/>
<name>A0A0U5FJZ3_XANCI</name>
<proteinExistence type="predicted"/>
<dbReference type="Proteomes" id="UP000052230">
    <property type="component" value="Unassembled WGS sequence"/>
</dbReference>
<dbReference type="EMBL" id="CCXZ01000173">
    <property type="protein sequence ID" value="CEG18148.1"/>
    <property type="molecule type" value="Genomic_DNA"/>
</dbReference>
<reference evidence="1 2" key="1">
    <citation type="submission" date="2014-09" db="EMBL/GenBank/DDBJ databases">
        <authorList>
            <person name="Regsiter A."/>
        </authorList>
    </citation>
    <scope>NUCLEOTIDE SEQUENCE [LARGE SCALE GENOMIC DNA]</scope>
</reference>
<accession>A0A0U5FJZ3</accession>
<protein>
    <submittedName>
        <fullName evidence="1">Uncharacterized protein</fullName>
    </submittedName>
</protein>
<organism evidence="1 2">
    <name type="scientific">Xanthomonas citri pv. citri</name>
    <dbReference type="NCBI Taxonomy" id="611301"/>
    <lineage>
        <taxon>Bacteria</taxon>
        <taxon>Pseudomonadati</taxon>
        <taxon>Pseudomonadota</taxon>
        <taxon>Gammaproteobacteria</taxon>
        <taxon>Lysobacterales</taxon>
        <taxon>Lysobacteraceae</taxon>
        <taxon>Xanthomonas</taxon>
    </lineage>
</organism>
<evidence type="ECO:0000313" key="1">
    <source>
        <dbReference type="EMBL" id="CEG18148.1"/>
    </source>
</evidence>
<keyword evidence="2" id="KW-1185">Reference proteome</keyword>
<sequence>MSPIAAVAGHSDPTQAQVSGISYRTVGNFPMCEPGHIAHYAERQSQYPFGPTPQEAKSPGSSCCRGSEQAYYWRYSAPGVLYVRGFSFG</sequence>